<protein>
    <submittedName>
        <fullName evidence="1">Uncharacterized protein</fullName>
    </submittedName>
</protein>
<sequence>MEQAYGYTQMRINYIKDHAKTIYEQTVQLENTWHNRNNFNTDDETINKYFENQRKQIEENIKYLNSYLEPRD</sequence>
<keyword evidence="2" id="KW-1185">Reference proteome</keyword>
<reference evidence="1 2" key="1">
    <citation type="submission" date="2013-02" db="EMBL/GenBank/DDBJ databases">
        <title>The Genome Sequence of Enterococcus caccae BAA-1240.</title>
        <authorList>
            <consortium name="The Broad Institute Genome Sequencing Platform"/>
            <consortium name="The Broad Institute Genome Sequencing Center for Infectious Disease"/>
            <person name="Earl A.M."/>
            <person name="Gilmore M.S."/>
            <person name="Lebreton F."/>
            <person name="Walker B."/>
            <person name="Young S.K."/>
            <person name="Zeng Q."/>
            <person name="Gargeya S."/>
            <person name="Fitzgerald M."/>
            <person name="Haas B."/>
            <person name="Abouelleil A."/>
            <person name="Alvarado L."/>
            <person name="Arachchi H.M."/>
            <person name="Berlin A.M."/>
            <person name="Chapman S.B."/>
            <person name="Dewar J."/>
            <person name="Goldberg J."/>
            <person name="Griggs A."/>
            <person name="Gujja S."/>
            <person name="Hansen M."/>
            <person name="Howarth C."/>
            <person name="Imamovic A."/>
            <person name="Larimer J."/>
            <person name="McCowan C."/>
            <person name="Murphy C."/>
            <person name="Neiman D."/>
            <person name="Pearson M."/>
            <person name="Priest M."/>
            <person name="Roberts A."/>
            <person name="Saif S."/>
            <person name="Shea T."/>
            <person name="Sisk P."/>
            <person name="Sykes S."/>
            <person name="Wortman J."/>
            <person name="Nusbaum C."/>
            <person name="Birren B."/>
        </authorList>
    </citation>
    <scope>NUCLEOTIDE SEQUENCE [LARGE SCALE GENOMIC DNA]</scope>
    <source>
        <strain evidence="1 2">ATCC BAA-1240</strain>
    </source>
</reference>
<evidence type="ECO:0000313" key="2">
    <source>
        <dbReference type="Proteomes" id="UP000013840"/>
    </source>
</evidence>
<dbReference type="STRING" id="317735.RU98_GL002184"/>
<dbReference type="PATRIC" id="fig|1158612.3.peg.1580"/>
<comment type="caution">
    <text evidence="1">The sequence shown here is derived from an EMBL/GenBank/DDBJ whole genome shotgun (WGS) entry which is preliminary data.</text>
</comment>
<dbReference type="OrthoDB" id="2339788at2"/>
<name>R3WD20_9ENTE</name>
<organism evidence="1 2">
    <name type="scientific">Enterococcus caccae ATCC BAA-1240</name>
    <dbReference type="NCBI Taxonomy" id="1158612"/>
    <lineage>
        <taxon>Bacteria</taxon>
        <taxon>Bacillati</taxon>
        <taxon>Bacillota</taxon>
        <taxon>Bacilli</taxon>
        <taxon>Lactobacillales</taxon>
        <taxon>Enterococcaceae</taxon>
        <taxon>Enterococcus</taxon>
    </lineage>
</organism>
<dbReference type="RefSeq" id="WP_010771720.1">
    <property type="nucleotide sequence ID" value="NZ_KB946333.1"/>
</dbReference>
<proteinExistence type="predicted"/>
<accession>R3WD20</accession>
<dbReference type="Proteomes" id="UP000013840">
    <property type="component" value="Unassembled WGS sequence"/>
</dbReference>
<dbReference type="EMBL" id="AJAU01000017">
    <property type="protein sequence ID" value="EOL45796.1"/>
    <property type="molecule type" value="Genomic_DNA"/>
</dbReference>
<evidence type="ECO:0000313" key="1">
    <source>
        <dbReference type="EMBL" id="EOL45796.1"/>
    </source>
</evidence>
<dbReference type="AlphaFoldDB" id="R3WD20"/>
<gene>
    <name evidence="1" type="ORF">UC7_01593</name>
</gene>